<evidence type="ECO:0000313" key="2">
    <source>
        <dbReference type="Proteomes" id="UP000737171"/>
    </source>
</evidence>
<dbReference type="EMBL" id="JABRWJ010000001">
    <property type="protein sequence ID" value="NRF65412.1"/>
    <property type="molecule type" value="Genomic_DNA"/>
</dbReference>
<reference evidence="1 2" key="1">
    <citation type="submission" date="2020-05" db="EMBL/GenBank/DDBJ databases">
        <title>Aquincola sp. isolate from soil.</title>
        <authorList>
            <person name="Han J."/>
            <person name="Kim D.-U."/>
        </authorList>
    </citation>
    <scope>NUCLEOTIDE SEQUENCE [LARGE SCALE GENOMIC DNA]</scope>
    <source>
        <strain evidence="1 2">S2</strain>
    </source>
</reference>
<organism evidence="1 2">
    <name type="scientific">Pseudaquabacterium terrae</name>
    <dbReference type="NCBI Taxonomy" id="2732868"/>
    <lineage>
        <taxon>Bacteria</taxon>
        <taxon>Pseudomonadati</taxon>
        <taxon>Pseudomonadota</taxon>
        <taxon>Betaproteobacteria</taxon>
        <taxon>Burkholderiales</taxon>
        <taxon>Sphaerotilaceae</taxon>
        <taxon>Pseudaquabacterium</taxon>
    </lineage>
</organism>
<keyword evidence="2" id="KW-1185">Reference proteome</keyword>
<dbReference type="Proteomes" id="UP000737171">
    <property type="component" value="Unassembled WGS sequence"/>
</dbReference>
<dbReference type="RefSeq" id="WP_173119439.1">
    <property type="nucleotide sequence ID" value="NZ_JABRWJ010000001.1"/>
</dbReference>
<accession>A0ABX2EAR5</accession>
<gene>
    <name evidence="1" type="ORF">HLB44_00295</name>
</gene>
<evidence type="ECO:0000313" key="1">
    <source>
        <dbReference type="EMBL" id="NRF65412.1"/>
    </source>
</evidence>
<name>A0ABX2EAR5_9BURK</name>
<comment type="caution">
    <text evidence="1">The sequence shown here is derived from an EMBL/GenBank/DDBJ whole genome shotgun (WGS) entry which is preliminary data.</text>
</comment>
<protein>
    <submittedName>
        <fullName evidence="1">Uncharacterized protein</fullName>
    </submittedName>
</protein>
<sequence length="118" mass="12643">MHLKVPIALVDELDEEIVHSTASLDLASGEIYDVVYDNYDLKARGIPAALPDYAFTSGVLSHGGKDVEFGVRVDLFSGRYSVTANELLDIKVRAAKLFAGIEGKDLATGGGQSPKKPH</sequence>
<proteinExistence type="predicted"/>